<feature type="region of interest" description="Disordered" evidence="1">
    <location>
        <begin position="152"/>
        <end position="171"/>
    </location>
</feature>
<name>A0A2V0PMI8_9CHLO</name>
<sequence>MLQAPSSQAGAAAGGAGAAALPLPAHTWTGDAACYVPRPAQPPAIAGTTAKPGHTGTWLRAAAPARLRVVAGARGGGAAAALELSLPKQLLLRRDLPAAEGCGGGNGGLGAAVFCFRFYDAQECATFQSSIGELKSEAERALRASERAASAAAAGRHSAGPGGGGAGHSGAGGAADAAAAAGLGDPASGSSQSDGEIRAAIWSFLSDPSFASYVTRVEALWDEVEAEVGGGGSCGGGGGGTSGGGAG</sequence>
<organism evidence="2 3">
    <name type="scientific">Raphidocelis subcapitata</name>
    <dbReference type="NCBI Taxonomy" id="307507"/>
    <lineage>
        <taxon>Eukaryota</taxon>
        <taxon>Viridiplantae</taxon>
        <taxon>Chlorophyta</taxon>
        <taxon>core chlorophytes</taxon>
        <taxon>Chlorophyceae</taxon>
        <taxon>CS clade</taxon>
        <taxon>Sphaeropleales</taxon>
        <taxon>Selenastraceae</taxon>
        <taxon>Raphidocelis</taxon>
    </lineage>
</organism>
<evidence type="ECO:0000313" key="2">
    <source>
        <dbReference type="EMBL" id="GBG00303.1"/>
    </source>
</evidence>
<feature type="region of interest" description="Disordered" evidence="1">
    <location>
        <begin position="228"/>
        <end position="247"/>
    </location>
</feature>
<evidence type="ECO:0000313" key="3">
    <source>
        <dbReference type="Proteomes" id="UP000247498"/>
    </source>
</evidence>
<reference evidence="2 3" key="1">
    <citation type="journal article" date="2018" name="Sci. Rep.">
        <title>Raphidocelis subcapitata (=Pseudokirchneriella subcapitata) provides an insight into genome evolution and environmental adaptations in the Sphaeropleales.</title>
        <authorList>
            <person name="Suzuki S."/>
            <person name="Yamaguchi H."/>
            <person name="Nakajima N."/>
            <person name="Kawachi M."/>
        </authorList>
    </citation>
    <scope>NUCLEOTIDE SEQUENCE [LARGE SCALE GENOMIC DNA]</scope>
    <source>
        <strain evidence="2 3">NIES-35</strain>
    </source>
</reference>
<proteinExistence type="predicted"/>
<gene>
    <name evidence="2" type="ORF">Rsub_13065</name>
</gene>
<protein>
    <submittedName>
        <fullName evidence="2">Uncharacterized protein</fullName>
    </submittedName>
</protein>
<accession>A0A2V0PMI8</accession>
<dbReference type="Proteomes" id="UP000247498">
    <property type="component" value="Unassembled WGS sequence"/>
</dbReference>
<keyword evidence="3" id="KW-1185">Reference proteome</keyword>
<feature type="compositionally biased region" description="Gly residues" evidence="1">
    <location>
        <begin position="160"/>
        <end position="171"/>
    </location>
</feature>
<evidence type="ECO:0000256" key="1">
    <source>
        <dbReference type="SAM" id="MobiDB-lite"/>
    </source>
</evidence>
<dbReference type="EMBL" id="BDRX01000209">
    <property type="protein sequence ID" value="GBG00303.1"/>
    <property type="molecule type" value="Genomic_DNA"/>
</dbReference>
<dbReference type="AlphaFoldDB" id="A0A2V0PMI8"/>
<dbReference type="InParanoid" id="A0A2V0PMI8"/>
<comment type="caution">
    <text evidence="2">The sequence shown here is derived from an EMBL/GenBank/DDBJ whole genome shotgun (WGS) entry which is preliminary data.</text>
</comment>